<dbReference type="GO" id="GO:0051539">
    <property type="term" value="F:4 iron, 4 sulfur cluster binding"/>
    <property type="evidence" value="ECO:0007669"/>
    <property type="project" value="TreeGrafter"/>
</dbReference>
<dbReference type="InterPro" id="IPR034505">
    <property type="entry name" value="Coproporphyrinogen-III_oxidase"/>
</dbReference>
<dbReference type="GO" id="GO:0006779">
    <property type="term" value="P:porphyrin-containing compound biosynthetic process"/>
    <property type="evidence" value="ECO:0007669"/>
    <property type="project" value="TreeGrafter"/>
</dbReference>
<dbReference type="Pfam" id="PF04055">
    <property type="entry name" value="Radical_SAM"/>
    <property type="match status" value="1"/>
</dbReference>
<dbReference type="SMART" id="SM00729">
    <property type="entry name" value="Elp3"/>
    <property type="match status" value="1"/>
</dbReference>
<evidence type="ECO:0000259" key="5">
    <source>
        <dbReference type="PROSITE" id="PS51918"/>
    </source>
</evidence>
<dbReference type="Gene3D" id="3.20.20.70">
    <property type="entry name" value="Aldolase class I"/>
    <property type="match status" value="1"/>
</dbReference>
<keyword evidence="1" id="KW-0949">S-adenosyl-L-methionine</keyword>
<dbReference type="SFLD" id="SFLDG01065">
    <property type="entry name" value="anaerobic_coproporphyrinogen-I"/>
    <property type="match status" value="1"/>
</dbReference>
<evidence type="ECO:0000313" key="6">
    <source>
        <dbReference type="EMBL" id="SUZ80531.1"/>
    </source>
</evidence>
<gene>
    <name evidence="6" type="ORF">METZ01_LOCUS33385</name>
</gene>
<dbReference type="SUPFAM" id="SSF102114">
    <property type="entry name" value="Radical SAM enzymes"/>
    <property type="match status" value="1"/>
</dbReference>
<reference evidence="6" key="1">
    <citation type="submission" date="2018-05" db="EMBL/GenBank/DDBJ databases">
        <authorList>
            <person name="Lanie J.A."/>
            <person name="Ng W.-L."/>
            <person name="Kazmierczak K.M."/>
            <person name="Andrzejewski T.M."/>
            <person name="Davidsen T.M."/>
            <person name="Wayne K.J."/>
            <person name="Tettelin H."/>
            <person name="Glass J.I."/>
            <person name="Rusch D."/>
            <person name="Podicherti R."/>
            <person name="Tsui H.-C.T."/>
            <person name="Winkler M.E."/>
        </authorList>
    </citation>
    <scope>NUCLEOTIDE SEQUENCE</scope>
</reference>
<accession>A0A381QMG9</accession>
<dbReference type="GO" id="GO:0005737">
    <property type="term" value="C:cytoplasm"/>
    <property type="evidence" value="ECO:0007669"/>
    <property type="project" value="TreeGrafter"/>
</dbReference>
<organism evidence="6">
    <name type="scientific">marine metagenome</name>
    <dbReference type="NCBI Taxonomy" id="408172"/>
    <lineage>
        <taxon>unclassified sequences</taxon>
        <taxon>metagenomes</taxon>
        <taxon>ecological metagenomes</taxon>
    </lineage>
</organism>
<keyword evidence="4" id="KW-0411">Iron-sulfur</keyword>
<keyword evidence="2" id="KW-0479">Metal-binding</keyword>
<dbReference type="InterPro" id="IPR007197">
    <property type="entry name" value="rSAM"/>
</dbReference>
<feature type="domain" description="Radical SAM core" evidence="5">
    <location>
        <begin position="52"/>
        <end position="289"/>
    </location>
</feature>
<dbReference type="InterPro" id="IPR058240">
    <property type="entry name" value="rSAM_sf"/>
</dbReference>
<dbReference type="InterPro" id="IPR006638">
    <property type="entry name" value="Elp3/MiaA/NifB-like_rSAM"/>
</dbReference>
<protein>
    <recommendedName>
        <fullName evidence="5">Radical SAM core domain-containing protein</fullName>
    </recommendedName>
</protein>
<dbReference type="InterPro" id="IPR013785">
    <property type="entry name" value="Aldolase_TIM"/>
</dbReference>
<dbReference type="EMBL" id="UINC01001430">
    <property type="protein sequence ID" value="SUZ80531.1"/>
    <property type="molecule type" value="Genomic_DNA"/>
</dbReference>
<evidence type="ECO:0000256" key="1">
    <source>
        <dbReference type="ARBA" id="ARBA00022691"/>
    </source>
</evidence>
<dbReference type="PROSITE" id="PS51918">
    <property type="entry name" value="RADICAL_SAM"/>
    <property type="match status" value="1"/>
</dbReference>
<dbReference type="PANTHER" id="PTHR13932">
    <property type="entry name" value="COPROPORPHYRINIGEN III OXIDASE"/>
    <property type="match status" value="1"/>
</dbReference>
<dbReference type="AlphaFoldDB" id="A0A381QMG9"/>
<evidence type="ECO:0000256" key="4">
    <source>
        <dbReference type="ARBA" id="ARBA00023014"/>
    </source>
</evidence>
<dbReference type="PANTHER" id="PTHR13932:SF5">
    <property type="entry name" value="RADICAL S-ADENOSYL METHIONINE DOMAIN-CONTAINING PROTEIN 1, MITOCHONDRIAL"/>
    <property type="match status" value="1"/>
</dbReference>
<keyword evidence="3" id="KW-0408">Iron</keyword>
<dbReference type="GO" id="GO:0046872">
    <property type="term" value="F:metal ion binding"/>
    <property type="evidence" value="ECO:0007669"/>
    <property type="project" value="UniProtKB-KW"/>
</dbReference>
<proteinExistence type="predicted"/>
<name>A0A381QMG9_9ZZZZ</name>
<evidence type="ECO:0000256" key="3">
    <source>
        <dbReference type="ARBA" id="ARBA00023004"/>
    </source>
</evidence>
<dbReference type="SFLD" id="SFLDS00029">
    <property type="entry name" value="Radical_SAM"/>
    <property type="match status" value="1"/>
</dbReference>
<evidence type="ECO:0000256" key="2">
    <source>
        <dbReference type="ARBA" id="ARBA00022723"/>
    </source>
</evidence>
<sequence>MRNLRAVHAFVEKHRRRRQSNKVLHGHPSPVHWLAKDLSMPDVLRARKLADREIRKRVNLYVGTPYCLPTEPDRCGFCLFPSEIYTNHHQLDEYLGYLKREGDLFRDHFEGAELASIYFGGGTSNLYKADQYSRLMDIVRGVFEIPPHIEVTLEGIPQTFSHDKLLGMKQSGMTRISMGVQQLDDELIKASGRKQRADQVFRTLESCESLGLPASVDLIFGWPNQTLEQLVHDLEAIAATGVAHITHYELNVAGRTDFSRNRRGELPSTEQNLEMYRVGKAVLEACGYTQVTPYDFERQDSGLASSYLYEELFRKPFQSDEEGPIGFDAWGWGYAGISFFFGTTQSPGWAFMNQVRIDEYFRCIREGRYPVMRGFHYTPADLRLHLLFQELQGMAVDRTAYRHLFSLDVVDEHRIVWTAFEELGWVSVASDKITVHGDGVFYLPLLQNALAYGRNEQMRRKPTPVSITVPTSPSPALVAGPARV</sequence>
<dbReference type="GO" id="GO:0003824">
    <property type="term" value="F:catalytic activity"/>
    <property type="evidence" value="ECO:0007669"/>
    <property type="project" value="InterPro"/>
</dbReference>